<dbReference type="PRINTS" id="PR00405">
    <property type="entry name" value="REVINTRACTNG"/>
</dbReference>
<feature type="compositionally biased region" description="Polar residues" evidence="2">
    <location>
        <begin position="935"/>
        <end position="946"/>
    </location>
</feature>
<dbReference type="PROSITE" id="PS50096">
    <property type="entry name" value="IQ"/>
    <property type="match status" value="1"/>
</dbReference>
<protein>
    <recommendedName>
        <fullName evidence="9">Pleckstrin domain-containing protein</fullName>
    </recommendedName>
</protein>
<feature type="domain" description="PH" evidence="3">
    <location>
        <begin position="819"/>
        <end position="917"/>
    </location>
</feature>
<reference evidence="7" key="1">
    <citation type="submission" date="2020-01" db="EMBL/GenBank/DDBJ databases">
        <title>Development of genomics and gene disruption for Polysphondylium violaceum indicates a role for the polyketide synthase stlB in stalk morphogenesis.</title>
        <authorList>
            <person name="Narita B."/>
            <person name="Kawabe Y."/>
            <person name="Kin K."/>
            <person name="Saito T."/>
            <person name="Gibbs R."/>
            <person name="Kuspa A."/>
            <person name="Muzny D."/>
            <person name="Queller D."/>
            <person name="Richards S."/>
            <person name="Strassman J."/>
            <person name="Sucgang R."/>
            <person name="Worley K."/>
            <person name="Schaap P."/>
        </authorList>
    </citation>
    <scope>NUCLEOTIDE SEQUENCE</scope>
    <source>
        <strain evidence="7">QSvi11</strain>
    </source>
</reference>
<feature type="compositionally biased region" description="Low complexity" evidence="2">
    <location>
        <begin position="183"/>
        <end position="229"/>
    </location>
</feature>
<dbReference type="PROSITE" id="PS50021">
    <property type="entry name" value="CH"/>
    <property type="match status" value="1"/>
</dbReference>
<dbReference type="InterPro" id="IPR001331">
    <property type="entry name" value="GDS_CDC24_CS"/>
</dbReference>
<dbReference type="SUPFAM" id="SSF48065">
    <property type="entry name" value="DBL homology domain (DH-domain)"/>
    <property type="match status" value="1"/>
</dbReference>
<dbReference type="InterPro" id="IPR036872">
    <property type="entry name" value="CH_dom_sf"/>
</dbReference>
<dbReference type="GO" id="GO:0005085">
    <property type="term" value="F:guanyl-nucleotide exchange factor activity"/>
    <property type="evidence" value="ECO:0007669"/>
    <property type="project" value="InterPro"/>
</dbReference>
<dbReference type="SMART" id="SM00325">
    <property type="entry name" value="RhoGEF"/>
    <property type="match status" value="1"/>
</dbReference>
<evidence type="ECO:0000256" key="1">
    <source>
        <dbReference type="PROSITE-ProRule" id="PRU00288"/>
    </source>
</evidence>
<dbReference type="Pfam" id="PF01412">
    <property type="entry name" value="ArfGap"/>
    <property type="match status" value="1"/>
</dbReference>
<evidence type="ECO:0000313" key="7">
    <source>
        <dbReference type="EMBL" id="KAF2076978.1"/>
    </source>
</evidence>
<dbReference type="GO" id="GO:0005737">
    <property type="term" value="C:cytoplasm"/>
    <property type="evidence" value="ECO:0007669"/>
    <property type="project" value="TreeGrafter"/>
</dbReference>
<dbReference type="PANTHER" id="PTHR12673">
    <property type="entry name" value="FACIOGENITAL DYSPLASIA PROTEIN"/>
    <property type="match status" value="1"/>
</dbReference>
<dbReference type="PROSITE" id="PS50010">
    <property type="entry name" value="DH_2"/>
    <property type="match status" value="1"/>
</dbReference>
<dbReference type="PROSITE" id="PS50115">
    <property type="entry name" value="ARFGAP"/>
    <property type="match status" value="1"/>
</dbReference>
<dbReference type="GO" id="GO:0008270">
    <property type="term" value="F:zinc ion binding"/>
    <property type="evidence" value="ECO:0007669"/>
    <property type="project" value="UniProtKB-KW"/>
</dbReference>
<dbReference type="Gene3D" id="1.10.220.150">
    <property type="entry name" value="Arf GTPase activating protein"/>
    <property type="match status" value="1"/>
</dbReference>
<dbReference type="GO" id="GO:0005096">
    <property type="term" value="F:GTPase activator activity"/>
    <property type="evidence" value="ECO:0007669"/>
    <property type="project" value="InterPro"/>
</dbReference>
<feature type="domain" description="Arf-GAP" evidence="6">
    <location>
        <begin position="1140"/>
        <end position="1253"/>
    </location>
</feature>
<dbReference type="SUPFAM" id="SSF50729">
    <property type="entry name" value="PH domain-like"/>
    <property type="match status" value="3"/>
</dbReference>
<keyword evidence="1" id="KW-0863">Zinc-finger</keyword>
<feature type="compositionally biased region" description="Low complexity" evidence="2">
    <location>
        <begin position="1312"/>
        <end position="1343"/>
    </location>
</feature>
<name>A0A8J4V3U3_9MYCE</name>
<keyword evidence="8" id="KW-1185">Reference proteome</keyword>
<keyword evidence="1" id="KW-0862">Zinc</keyword>
<feature type="compositionally biased region" description="Basic and acidic residues" evidence="2">
    <location>
        <begin position="1384"/>
        <end position="1401"/>
    </location>
</feature>
<feature type="compositionally biased region" description="Low complexity" evidence="2">
    <location>
        <begin position="1279"/>
        <end position="1290"/>
    </location>
</feature>
<dbReference type="CDD" id="cd00821">
    <property type="entry name" value="PH"/>
    <property type="match status" value="1"/>
</dbReference>
<dbReference type="FunFam" id="1.20.900.10:FF:000003">
    <property type="entry name" value="Rho guanine nucleotide exchange factor 10 like"/>
    <property type="match status" value="1"/>
</dbReference>
<dbReference type="PANTHER" id="PTHR12673:SF245">
    <property type="entry name" value="DH DOMAIN-CONTAINING PROTEIN-RELATED"/>
    <property type="match status" value="1"/>
</dbReference>
<evidence type="ECO:0000313" key="8">
    <source>
        <dbReference type="Proteomes" id="UP000695562"/>
    </source>
</evidence>
<evidence type="ECO:0000259" key="4">
    <source>
        <dbReference type="PROSITE" id="PS50010"/>
    </source>
</evidence>
<dbReference type="Gene3D" id="1.20.900.10">
    <property type="entry name" value="Dbl homology (DH) domain"/>
    <property type="match status" value="1"/>
</dbReference>
<keyword evidence="1" id="KW-0479">Metal-binding</keyword>
<proteinExistence type="predicted"/>
<dbReference type="InterPro" id="IPR000219">
    <property type="entry name" value="DH_dom"/>
</dbReference>
<dbReference type="InterPro" id="IPR051092">
    <property type="entry name" value="FYVE_RhoGEF_PH"/>
</dbReference>
<dbReference type="Pfam" id="PF00307">
    <property type="entry name" value="CH"/>
    <property type="match status" value="1"/>
</dbReference>
<feature type="domain" description="DH" evidence="4">
    <location>
        <begin position="404"/>
        <end position="582"/>
    </location>
</feature>
<accession>A0A8J4V3U3</accession>
<dbReference type="InterPro" id="IPR001164">
    <property type="entry name" value="ArfGAP_dom"/>
</dbReference>
<dbReference type="CDD" id="cd00160">
    <property type="entry name" value="RhoGEF"/>
    <property type="match status" value="1"/>
</dbReference>
<dbReference type="SUPFAM" id="SSF47576">
    <property type="entry name" value="Calponin-homology domain, CH-domain"/>
    <property type="match status" value="1"/>
</dbReference>
<evidence type="ECO:0000259" key="3">
    <source>
        <dbReference type="PROSITE" id="PS50003"/>
    </source>
</evidence>
<feature type="region of interest" description="Disordered" evidence="2">
    <location>
        <begin position="126"/>
        <end position="229"/>
    </location>
</feature>
<dbReference type="SMART" id="SM00105">
    <property type="entry name" value="ArfGap"/>
    <property type="match status" value="1"/>
</dbReference>
<evidence type="ECO:0008006" key="9">
    <source>
        <dbReference type="Google" id="ProtNLM"/>
    </source>
</evidence>
<dbReference type="InterPro" id="IPR001715">
    <property type="entry name" value="CH_dom"/>
</dbReference>
<feature type="compositionally biased region" description="Low complexity" evidence="2">
    <location>
        <begin position="953"/>
        <end position="962"/>
    </location>
</feature>
<dbReference type="InterPro" id="IPR011993">
    <property type="entry name" value="PH-like_dom_sf"/>
</dbReference>
<feature type="domain" description="Calponin-homology (CH)" evidence="5">
    <location>
        <begin position="13"/>
        <end position="119"/>
    </location>
</feature>
<dbReference type="InterPro" id="IPR001849">
    <property type="entry name" value="PH_domain"/>
</dbReference>
<dbReference type="Pfam" id="PF00621">
    <property type="entry name" value="RhoGEF"/>
    <property type="match status" value="1"/>
</dbReference>
<evidence type="ECO:0000259" key="5">
    <source>
        <dbReference type="PROSITE" id="PS50021"/>
    </source>
</evidence>
<sequence length="1496" mass="165909">MIITLNNLNDNNIQTKKAFTGWINQHLQERQLVVKDLATDFSDGVILLNLLEILSGKKIPRYVRYPKFLQHKIDNINVGVGFMEKVFDIKVVGCNAKDIVDGNLKQIMGIIFLLIQKMKANMQLEHQQQELHQQNPDEANAQPATQSTTTTTTKPNRSFRATLGAADISKFSNNPNHHHHHTPATAQQPISTAAAAAPVATTTSTVAPSNTTPVTESTSTPTAAAAATVPTTAPATATANSESNVVKGNLSTVKADTNTGISVSTIRSKFIGEFVSNKEEGAAPHRHTVSHVSTDRVLRKTESGLIMSGGLSFSSLDKFIEVKFNEKSTLYDLDKLITVQSIVRRFLARLQHGEAIKRYRKKLADYRFYILSNPKAYRGICKAQSAVRGRLERKRLYKLFPLYRRNEIVKEIMSTEFKYVQSLEIVCKHYLKESSTFITQQQVRSIFSQIEVIFSYNSLIVEKLQARYTRWYSSGQKIGDIFCQMTEFLKVYTMYVNNYNNSFKTITECMENPKFAALLERNRNLFGLDLSAFLIMPIQRIPRYILLLQDLYKNTSESHPDHIDLTNALKKMKDVAEYVNEKKREAENLNQVLMIQSNLTGKFNNLAEPHRRYVRKGPVVSNDKVYLYILFNDILVKTENKSIAKIRDSTRLSLSGKALNNATSHQSTSSTSVVNSNEGKSKYVNSYLLNGSSVWNSNPDSLSFQVINVVDVNETSNTHENANSSSSSSLSSSISPALSSLFSSGSNASSNASTPVLPSGLVATTSLSLEALSMDEKMIWMSEIDECINQLQEKTKSKKRALITDTEELISTPYEPLKDFEFSGHLSKKHSELVWKSKNFILKNNHLYYHRYSSVDSPKEPTKMKAINLVLCSVKLAQVVDHPYCFQLNTPTRIYFFACQDSTNLFQWISAIRQSIRKKLESLQEDDVHVATPPAHTTQGSSSSISPALAATSPPVNSSGSASSTPMLTSQVFYNTSFFLVSPLTSRPKSISTSTPSTSLSSSSSVYSLPIQNAYYNYYNSNSNNNHNNPSIHSSSSLSCSSSLSSSSSTPSNSSPNSLSVPSPAPSHRKNSYRHSLTSPLKLNFIANLLSIGSSTTKSTSLSPSSSKSGGSNLQKSTSSSSSSCPSTSNNTLKPSKSPRRAQQAVQDNIFQLAENKVCADCGASDPSWVSTNYGVVICVDCSSIHKHLPNGLASVKSVRSLSNASFAELEFFKNEGNQKANNKYERNVPQNIQKPSPKDTYETKLAWIRAKYLAGSQSSDTPPSPSEIRRFSIQVNHSNSPQSSTSNSPVLASAGAENAVTPPPQNVTLESTVNNNNQQSQPTTPPSDTVSPISASPQSSSPLNNDSETFDMNGLNIKGDTSNGKGTWRAGSHSQEPVTRKKSFLDRPTRVPPKSEHEGYLFKSSRPFSNNSGDWKKYLFIFKNGVLTYYKVDKKNKRKEKGIIDLFHSIKMEARPKQKYAFTVVTEQRLFFLAAETDEEMKNWVETLISYLEYK</sequence>
<dbReference type="PROSITE" id="PS50003">
    <property type="entry name" value="PH_DOMAIN"/>
    <property type="match status" value="2"/>
</dbReference>
<dbReference type="Proteomes" id="UP000695562">
    <property type="component" value="Unassembled WGS sequence"/>
</dbReference>
<dbReference type="Gene3D" id="1.10.418.10">
    <property type="entry name" value="Calponin-like domain"/>
    <property type="match status" value="1"/>
</dbReference>
<dbReference type="GO" id="GO:0035556">
    <property type="term" value="P:intracellular signal transduction"/>
    <property type="evidence" value="ECO:0007669"/>
    <property type="project" value="InterPro"/>
</dbReference>
<dbReference type="SUPFAM" id="SSF57863">
    <property type="entry name" value="ArfGap/RecO-like zinc finger"/>
    <property type="match status" value="1"/>
</dbReference>
<dbReference type="EMBL" id="AJWJ01000042">
    <property type="protein sequence ID" value="KAF2076978.1"/>
    <property type="molecule type" value="Genomic_DNA"/>
</dbReference>
<comment type="caution">
    <text evidence="7">The sequence shown here is derived from an EMBL/GenBank/DDBJ whole genome shotgun (WGS) entry which is preliminary data.</text>
</comment>
<gene>
    <name evidence="7" type="ORF">CYY_001687</name>
</gene>
<dbReference type="OrthoDB" id="18740at2759"/>
<dbReference type="InterPro" id="IPR037278">
    <property type="entry name" value="ARFGAP/RecO"/>
</dbReference>
<dbReference type="Pfam" id="PF00169">
    <property type="entry name" value="PH"/>
    <property type="match status" value="2"/>
</dbReference>
<dbReference type="PROSITE" id="PS00741">
    <property type="entry name" value="DH_1"/>
    <property type="match status" value="1"/>
</dbReference>
<feature type="region of interest" description="Disordered" evidence="2">
    <location>
        <begin position="1096"/>
        <end position="1145"/>
    </location>
</feature>
<dbReference type="InterPro" id="IPR035899">
    <property type="entry name" value="DBL_dom_sf"/>
</dbReference>
<evidence type="ECO:0000256" key="2">
    <source>
        <dbReference type="SAM" id="MobiDB-lite"/>
    </source>
</evidence>
<dbReference type="InterPro" id="IPR038508">
    <property type="entry name" value="ArfGAP_dom_sf"/>
</dbReference>
<feature type="compositionally biased region" description="Low complexity" evidence="2">
    <location>
        <begin position="1043"/>
        <end position="1062"/>
    </location>
</feature>
<feature type="region of interest" description="Disordered" evidence="2">
    <location>
        <begin position="1043"/>
        <end position="1074"/>
    </location>
</feature>
<feature type="domain" description="PH" evidence="3">
    <location>
        <begin position="1395"/>
        <end position="1494"/>
    </location>
</feature>
<dbReference type="Gene3D" id="2.30.29.30">
    <property type="entry name" value="Pleckstrin-homology domain (PH domain)/Phosphotyrosine-binding domain (PTB)"/>
    <property type="match status" value="3"/>
</dbReference>
<organism evidence="7 8">
    <name type="scientific">Polysphondylium violaceum</name>
    <dbReference type="NCBI Taxonomy" id="133409"/>
    <lineage>
        <taxon>Eukaryota</taxon>
        <taxon>Amoebozoa</taxon>
        <taxon>Evosea</taxon>
        <taxon>Eumycetozoa</taxon>
        <taxon>Dictyostelia</taxon>
        <taxon>Dictyosteliales</taxon>
        <taxon>Dictyosteliaceae</taxon>
        <taxon>Polysphondylium</taxon>
    </lineage>
</organism>
<dbReference type="SMART" id="SM00233">
    <property type="entry name" value="PH"/>
    <property type="match status" value="3"/>
</dbReference>
<dbReference type="SMART" id="SM00033">
    <property type="entry name" value="CH"/>
    <property type="match status" value="1"/>
</dbReference>
<feature type="compositionally biased region" description="Low complexity" evidence="2">
    <location>
        <begin position="1096"/>
        <end position="1132"/>
    </location>
</feature>
<feature type="region of interest" description="Disordered" evidence="2">
    <location>
        <begin position="1277"/>
        <end position="1404"/>
    </location>
</feature>
<feature type="region of interest" description="Disordered" evidence="2">
    <location>
        <begin position="932"/>
        <end position="962"/>
    </location>
</feature>
<evidence type="ECO:0000259" key="6">
    <source>
        <dbReference type="PROSITE" id="PS50115"/>
    </source>
</evidence>
<feature type="region of interest" description="Disordered" evidence="2">
    <location>
        <begin position="1221"/>
        <end position="1240"/>
    </location>
</feature>